<organism evidence="2 3">
    <name type="scientific">Candidatus Roizmanbacteria bacterium RIFCSPLOWO2_01_FULL_35_13</name>
    <dbReference type="NCBI Taxonomy" id="1802055"/>
    <lineage>
        <taxon>Bacteria</taxon>
        <taxon>Candidatus Roizmaniibacteriota</taxon>
    </lineage>
</organism>
<dbReference type="InterPro" id="IPR012349">
    <property type="entry name" value="Split_barrel_FMN-bd"/>
</dbReference>
<name>A0A1F7IA26_9BACT</name>
<reference evidence="2 3" key="1">
    <citation type="journal article" date="2016" name="Nat. Commun.">
        <title>Thousands of microbial genomes shed light on interconnected biogeochemical processes in an aquifer system.</title>
        <authorList>
            <person name="Anantharaman K."/>
            <person name="Brown C.T."/>
            <person name="Hug L.A."/>
            <person name="Sharon I."/>
            <person name="Castelle C.J."/>
            <person name="Probst A.J."/>
            <person name="Thomas B.C."/>
            <person name="Singh A."/>
            <person name="Wilkins M.J."/>
            <person name="Karaoz U."/>
            <person name="Brodie E.L."/>
            <person name="Williams K.H."/>
            <person name="Hubbard S.S."/>
            <person name="Banfield J.F."/>
        </authorList>
    </citation>
    <scope>NUCLEOTIDE SEQUENCE [LARGE SCALE GENOMIC DNA]</scope>
</reference>
<dbReference type="SUPFAM" id="SSF50475">
    <property type="entry name" value="FMN-binding split barrel"/>
    <property type="match status" value="1"/>
</dbReference>
<dbReference type="STRING" id="1802055.A3A74_06915"/>
<protein>
    <recommendedName>
        <fullName evidence="1">Pyridoxamine 5'-phosphate oxidase N-terminal domain-containing protein</fullName>
    </recommendedName>
</protein>
<accession>A0A1F7IA26</accession>
<evidence type="ECO:0000313" key="2">
    <source>
        <dbReference type="EMBL" id="OGK40211.1"/>
    </source>
</evidence>
<evidence type="ECO:0000313" key="3">
    <source>
        <dbReference type="Proteomes" id="UP000179270"/>
    </source>
</evidence>
<gene>
    <name evidence="2" type="ORF">A3A74_06915</name>
</gene>
<dbReference type="AlphaFoldDB" id="A0A1F7IA26"/>
<dbReference type="Gene3D" id="2.30.110.10">
    <property type="entry name" value="Electron Transport, Fmn-binding Protein, Chain A"/>
    <property type="match status" value="1"/>
</dbReference>
<feature type="domain" description="Pyridoxamine 5'-phosphate oxidase N-terminal" evidence="1">
    <location>
        <begin position="10"/>
        <end position="92"/>
    </location>
</feature>
<dbReference type="Proteomes" id="UP000179270">
    <property type="component" value="Unassembled WGS sequence"/>
</dbReference>
<comment type="caution">
    <text evidence="2">The sequence shown here is derived from an EMBL/GenBank/DDBJ whole genome shotgun (WGS) entry which is preliminary data.</text>
</comment>
<evidence type="ECO:0000259" key="1">
    <source>
        <dbReference type="Pfam" id="PF01243"/>
    </source>
</evidence>
<proteinExistence type="predicted"/>
<sequence>MKNREALKYIKDFLNNNFQMVIATNGKHPWIATVYYSTDKDLNIYFLSDPNTIHCRHIAKNPKIALSIADSPQKPASKKKGLQIYGLAEKISGMHKIVYALNLWRRTLGVTSNLYTYEGMLKKAVKGRMYKVIPKKIKFFNEELWDEGKEPILEV</sequence>
<dbReference type="EMBL" id="MGAF01000034">
    <property type="protein sequence ID" value="OGK40211.1"/>
    <property type="molecule type" value="Genomic_DNA"/>
</dbReference>
<dbReference type="Pfam" id="PF01243">
    <property type="entry name" value="PNPOx_N"/>
    <property type="match status" value="1"/>
</dbReference>
<dbReference type="InterPro" id="IPR011576">
    <property type="entry name" value="Pyridox_Oxase_N"/>
</dbReference>